<keyword evidence="6 10" id="KW-0694">RNA-binding</keyword>
<accession>A0A3L8SME7</accession>
<keyword evidence="11" id="KW-0472">Membrane</keyword>
<feature type="domain" description="RRM" evidence="12">
    <location>
        <begin position="172"/>
        <end position="261"/>
    </location>
</feature>
<evidence type="ECO:0000313" key="14">
    <source>
        <dbReference type="Proteomes" id="UP000276834"/>
    </source>
</evidence>
<dbReference type="STRING" id="44316.ENSEGOP00005008807"/>
<evidence type="ECO:0000256" key="5">
    <source>
        <dbReference type="ARBA" id="ARBA00022737"/>
    </source>
</evidence>
<dbReference type="GO" id="GO:0003723">
    <property type="term" value="F:RNA binding"/>
    <property type="evidence" value="ECO:0007669"/>
    <property type="project" value="UniProtKB-UniRule"/>
</dbReference>
<evidence type="ECO:0000256" key="2">
    <source>
        <dbReference type="ARBA" id="ARBA00004496"/>
    </source>
</evidence>
<evidence type="ECO:0000256" key="4">
    <source>
        <dbReference type="ARBA" id="ARBA00022490"/>
    </source>
</evidence>
<proteinExistence type="inferred from homology"/>
<evidence type="ECO:0000256" key="7">
    <source>
        <dbReference type="ARBA" id="ARBA00022917"/>
    </source>
</evidence>
<dbReference type="SUPFAM" id="SSF54928">
    <property type="entry name" value="RNA-binding domain, RBD"/>
    <property type="match status" value="1"/>
</dbReference>
<dbReference type="InterPro" id="IPR041085">
    <property type="entry name" value="TSAP1_C"/>
</dbReference>
<feature type="transmembrane region" description="Helical" evidence="11">
    <location>
        <begin position="75"/>
        <end position="95"/>
    </location>
</feature>
<dbReference type="PROSITE" id="PS50102">
    <property type="entry name" value="RRM"/>
    <property type="match status" value="1"/>
</dbReference>
<gene>
    <name evidence="13" type="ORF">DV515_00005835</name>
</gene>
<dbReference type="InterPro" id="IPR035979">
    <property type="entry name" value="RBD_domain_sf"/>
</dbReference>
<dbReference type="Proteomes" id="UP000276834">
    <property type="component" value="Unassembled WGS sequence"/>
</dbReference>
<keyword evidence="4" id="KW-0963">Cytoplasm</keyword>
<name>A0A3L8SME7_CHLGU</name>
<dbReference type="CDD" id="cd12612">
    <property type="entry name" value="RRM2_SECp43"/>
    <property type="match status" value="1"/>
</dbReference>
<dbReference type="OrthoDB" id="446113at2759"/>
<sequence length="378" mass="43570">EKVNTGQGGIQNWFCIQVGDKSTEKHHLPPDSLLQQERSVVCAIFHQVCTSEKWGKSLKKGYWDKRRYIGLQESVCTGLVTAVKCYLLFLVVMVMSEMCVFPRGCFPSWEAEGEMGPQASFKGKDLMAKKRECLQAYSWWRTPQKKRKKKNKIKPGRIEFVPSSTNTTRPDYSIFVGELTPEVDDFQLYDYFLKRYPSCIDCKIATDLLGYSRGYAFVRFGEQGDQMRALQDCQNAPGLGGKRIRLSIGISKRLKAEFQRYQSYNYNDYYQDYQNYYSQWNYDPYADYNYSSYTPYDSMQAVGDCSLGDAVMAPAVFEEASAVTEISDDLITEDPQLYLDVDEMNRQFMETSEELYDALMNCHWQPLDTVTSDIPSAI</sequence>
<evidence type="ECO:0000256" key="6">
    <source>
        <dbReference type="ARBA" id="ARBA00022884"/>
    </source>
</evidence>
<keyword evidence="11" id="KW-1133">Transmembrane helix</keyword>
<keyword evidence="5" id="KW-0677">Repeat</keyword>
<evidence type="ECO:0000256" key="3">
    <source>
        <dbReference type="ARBA" id="ARBA00008920"/>
    </source>
</evidence>
<comment type="similarity">
    <text evidence="3">Belongs to the RRM TRSPAP family.</text>
</comment>
<keyword evidence="7" id="KW-0648">Protein biosynthesis</keyword>
<dbReference type="PANTHER" id="PTHR37457:SF1">
    <property type="entry name" value="SIMILAR TO HUMAN CHROMOSOME 6 OPEN READING FRAME 52"/>
    <property type="match status" value="1"/>
</dbReference>
<feature type="non-terminal residue" evidence="13">
    <location>
        <position position="1"/>
    </location>
</feature>
<keyword evidence="11" id="KW-0812">Transmembrane</keyword>
<dbReference type="PANTHER" id="PTHR37457">
    <property type="entry name" value="TRNA SELENOCYSTEINE 1-ASSOCIATED PROTEIN 1-RELATED"/>
    <property type="match status" value="1"/>
</dbReference>
<dbReference type="Gene3D" id="3.30.70.330">
    <property type="match status" value="1"/>
</dbReference>
<evidence type="ECO:0000259" key="12">
    <source>
        <dbReference type="PROSITE" id="PS50102"/>
    </source>
</evidence>
<dbReference type="InterPro" id="IPR040434">
    <property type="entry name" value="TSAP1"/>
</dbReference>
<dbReference type="Pfam" id="PF00076">
    <property type="entry name" value="RRM_1"/>
    <property type="match status" value="1"/>
</dbReference>
<evidence type="ECO:0000256" key="1">
    <source>
        <dbReference type="ARBA" id="ARBA00004123"/>
    </source>
</evidence>
<dbReference type="GO" id="GO:0006412">
    <property type="term" value="P:translation"/>
    <property type="evidence" value="ECO:0007669"/>
    <property type="project" value="UniProtKB-KW"/>
</dbReference>
<evidence type="ECO:0000256" key="11">
    <source>
        <dbReference type="SAM" id="Phobius"/>
    </source>
</evidence>
<dbReference type="InterPro" id="IPR000504">
    <property type="entry name" value="RRM_dom"/>
</dbReference>
<comment type="subcellular location">
    <subcellularLocation>
        <location evidence="2">Cytoplasm</location>
    </subcellularLocation>
    <subcellularLocation>
        <location evidence="1">Nucleus</location>
    </subcellularLocation>
</comment>
<reference evidence="13 14" key="1">
    <citation type="journal article" date="2018" name="Proc. R. Soc. B">
        <title>A non-coding region near Follistatin controls head colour polymorphism in the Gouldian finch.</title>
        <authorList>
            <person name="Toomey M.B."/>
            <person name="Marques C.I."/>
            <person name="Andrade P."/>
            <person name="Araujo P.M."/>
            <person name="Sabatino S."/>
            <person name="Gazda M.A."/>
            <person name="Afonso S."/>
            <person name="Lopes R.J."/>
            <person name="Corbo J.C."/>
            <person name="Carneiro M."/>
        </authorList>
    </citation>
    <scope>NUCLEOTIDE SEQUENCE [LARGE SCALE GENOMIC DNA]</scope>
    <source>
        <strain evidence="13">Red01</strain>
        <tissue evidence="13">Muscle</tissue>
    </source>
</reference>
<organism evidence="13 14">
    <name type="scientific">Chloebia gouldiae</name>
    <name type="common">Gouldian finch</name>
    <name type="synonym">Erythrura gouldiae</name>
    <dbReference type="NCBI Taxonomy" id="44316"/>
    <lineage>
        <taxon>Eukaryota</taxon>
        <taxon>Metazoa</taxon>
        <taxon>Chordata</taxon>
        <taxon>Craniata</taxon>
        <taxon>Vertebrata</taxon>
        <taxon>Euteleostomi</taxon>
        <taxon>Archelosauria</taxon>
        <taxon>Archosauria</taxon>
        <taxon>Dinosauria</taxon>
        <taxon>Saurischia</taxon>
        <taxon>Theropoda</taxon>
        <taxon>Coelurosauria</taxon>
        <taxon>Aves</taxon>
        <taxon>Neognathae</taxon>
        <taxon>Neoaves</taxon>
        <taxon>Telluraves</taxon>
        <taxon>Australaves</taxon>
        <taxon>Passeriformes</taxon>
        <taxon>Passeroidea</taxon>
        <taxon>Passeridae</taxon>
        <taxon>Chloebia</taxon>
    </lineage>
</organism>
<dbReference type="SMART" id="SM00360">
    <property type="entry name" value="RRM"/>
    <property type="match status" value="1"/>
</dbReference>
<dbReference type="GO" id="GO:0005737">
    <property type="term" value="C:cytoplasm"/>
    <property type="evidence" value="ECO:0007669"/>
    <property type="project" value="UniProtKB-SubCell"/>
</dbReference>
<dbReference type="InterPro" id="IPR034510">
    <property type="entry name" value="SECp43_RRM2"/>
</dbReference>
<evidence type="ECO:0000313" key="13">
    <source>
        <dbReference type="EMBL" id="RLW04411.1"/>
    </source>
</evidence>
<evidence type="ECO:0000256" key="9">
    <source>
        <dbReference type="ARBA" id="ARBA00033477"/>
    </source>
</evidence>
<dbReference type="AlphaFoldDB" id="A0A3L8SME7"/>
<evidence type="ECO:0000256" key="10">
    <source>
        <dbReference type="PROSITE-ProRule" id="PRU00176"/>
    </source>
</evidence>
<keyword evidence="14" id="KW-1185">Reference proteome</keyword>
<dbReference type="InterPro" id="IPR012677">
    <property type="entry name" value="Nucleotide-bd_a/b_plait_sf"/>
</dbReference>
<evidence type="ECO:0000256" key="8">
    <source>
        <dbReference type="ARBA" id="ARBA00023242"/>
    </source>
</evidence>
<protein>
    <recommendedName>
        <fullName evidence="9">tRNA selenocysteine-associated protein 1</fullName>
    </recommendedName>
</protein>
<comment type="caution">
    <text evidence="13">The sequence shown here is derived from an EMBL/GenBank/DDBJ whole genome shotgun (WGS) entry which is preliminary data.</text>
</comment>
<keyword evidence="8" id="KW-0539">Nucleus</keyword>
<dbReference type="Pfam" id="PF17654">
    <property type="entry name" value="Trnau1ap"/>
    <property type="match status" value="1"/>
</dbReference>
<dbReference type="GO" id="GO:0005634">
    <property type="term" value="C:nucleus"/>
    <property type="evidence" value="ECO:0007669"/>
    <property type="project" value="UniProtKB-SubCell"/>
</dbReference>
<dbReference type="EMBL" id="QUSF01000013">
    <property type="protein sequence ID" value="RLW04411.1"/>
    <property type="molecule type" value="Genomic_DNA"/>
</dbReference>